<organism evidence="2 3">
    <name type="scientific">Hermanssonia centrifuga</name>
    <dbReference type="NCBI Taxonomy" id="98765"/>
    <lineage>
        <taxon>Eukaryota</taxon>
        <taxon>Fungi</taxon>
        <taxon>Dikarya</taxon>
        <taxon>Basidiomycota</taxon>
        <taxon>Agaricomycotina</taxon>
        <taxon>Agaricomycetes</taxon>
        <taxon>Polyporales</taxon>
        <taxon>Meruliaceae</taxon>
        <taxon>Hermanssonia</taxon>
    </lineage>
</organism>
<evidence type="ECO:0000313" key="3">
    <source>
        <dbReference type="Proteomes" id="UP000309038"/>
    </source>
</evidence>
<name>A0A4S4K963_9APHY</name>
<feature type="compositionally biased region" description="Polar residues" evidence="1">
    <location>
        <begin position="748"/>
        <end position="757"/>
    </location>
</feature>
<evidence type="ECO:0000256" key="1">
    <source>
        <dbReference type="SAM" id="MobiDB-lite"/>
    </source>
</evidence>
<feature type="compositionally biased region" description="Polar residues" evidence="1">
    <location>
        <begin position="791"/>
        <end position="800"/>
    </location>
</feature>
<gene>
    <name evidence="2" type="ORF">EW026_g7033</name>
</gene>
<feature type="compositionally biased region" description="Basic and acidic residues" evidence="1">
    <location>
        <begin position="699"/>
        <end position="708"/>
    </location>
</feature>
<dbReference type="EMBL" id="SGPJ01000446">
    <property type="protein sequence ID" value="THG94444.1"/>
    <property type="molecule type" value="Genomic_DNA"/>
</dbReference>
<proteinExistence type="predicted"/>
<dbReference type="AlphaFoldDB" id="A0A4S4K963"/>
<reference evidence="2 3" key="1">
    <citation type="submission" date="2019-02" db="EMBL/GenBank/DDBJ databases">
        <title>Genome sequencing of the rare red list fungi Phlebia centrifuga.</title>
        <authorList>
            <person name="Buettner E."/>
            <person name="Kellner H."/>
        </authorList>
    </citation>
    <scope>NUCLEOTIDE SEQUENCE [LARGE SCALE GENOMIC DNA]</scope>
    <source>
        <strain evidence="2 3">DSM 108282</strain>
    </source>
</reference>
<protein>
    <submittedName>
        <fullName evidence="2">Uncharacterized protein</fullName>
    </submittedName>
</protein>
<feature type="compositionally biased region" description="Basic and acidic residues" evidence="1">
    <location>
        <begin position="988"/>
        <end position="999"/>
    </location>
</feature>
<feature type="region of interest" description="Disordered" evidence="1">
    <location>
        <begin position="988"/>
        <end position="1008"/>
    </location>
</feature>
<dbReference type="Proteomes" id="UP000309038">
    <property type="component" value="Unassembled WGS sequence"/>
</dbReference>
<evidence type="ECO:0000313" key="2">
    <source>
        <dbReference type="EMBL" id="THG94444.1"/>
    </source>
</evidence>
<feature type="region of interest" description="Disordered" evidence="1">
    <location>
        <begin position="160"/>
        <end position="179"/>
    </location>
</feature>
<feature type="region of interest" description="Disordered" evidence="1">
    <location>
        <begin position="699"/>
        <end position="800"/>
    </location>
</feature>
<sequence>MAAFEPQVIRSIIRSSLQPNERAKFDREWDDTVKLRLKNWLQNRLKQTRDVDQLTWEANIVAYVNFLYERTKIHGNFNHVYVILGGIPIFFSRAGVTRDLFDVIVELRPSTTSGRLAEHIKQLHLLEYKQRELEYLQAYESRKINCLVPLELRVFRAPDEPTSDGSGIQAQDSDDPYGDKPISNDFISDIYLDFDKRTRAIESQEYLRTLFGITLSLDATFKSAKKATVVNSKKARVCLTKGGLLSIINERNEVLAWRFCQTQSNAEIEEMLSGIAKRAEELELPLPEQVVADNCCTIRGSVQKLFPQSHVALDIFHLITRYTVVVINGTKNPLRLAVAKDVSDALLLSKADPATRKPATYRCKQEQEIRLQAMFEKYSRLGNVWSAAAAKVHADQLAHVKKGCLERRRQDLAADGSRIEGSHKQWNSLQRANASGIEMFLALSHDFVLRRNVRVVTTTGRHKPKPSGFIATTYGCHHVHLCNAINTLFNVLCKREQEQGAKTKCSPQPLLPVVNSGESFGVVVSEHSLSFGGLLQIKDEQDEDIDLLDLVENPENGLNAETLLQEMQIDPCLLLQPQSPASNAPPLAVTPITPHTSQTHALASTLAQSAVLNEGHTLMLQASPKLASTETCNDLGIGRLLMHRALGQNLKHEDSELGEMPQINKESGKLGAFPSEDIIVSSCSIKLLARAGPPALVEKRMGKRRQCDIESDSDGPSSPLSLKKLRTASPRGDSVALKLTPDAPSSAAHLNTTQDLQSYVGPGPSKQPPLDFFLKHRRPPLSTGPPGTEKAPSSATTGSDEIKNSQLLALTAQLPAGDDSDTHGLSQSELFFRRYTNVDPRSIKISSNGPEFFTFMNMRDKHQWAAHNMNSRKFVQAADLYNEELEKVSTEKGVKDPIVKKNPRAIMDMLTEIEKKVGQRIATNNYKSHASGETAFWTHHCNAVPLGQKMKSQDGKAQRKVQECKRCLKVKYVGGVGSADNHKKLHCADGVKSKDRKDPSPPWPQPDGVFSAGTHFHPLVFLQTFRSLFEKLAIENADGADLDAELLAFAEMVHKWTITIDAGGGGQNALFRLYDHLTMSPHFPQILVTHEGKQYLRLDCISDGTQASTTAEVPSANV</sequence>
<keyword evidence="3" id="KW-1185">Reference proteome</keyword>
<comment type="caution">
    <text evidence="2">The sequence shown here is derived from an EMBL/GenBank/DDBJ whole genome shotgun (WGS) entry which is preliminary data.</text>
</comment>
<accession>A0A4S4K963</accession>